<dbReference type="SUPFAM" id="SSF110849">
    <property type="entry name" value="ParB/Sulfiredoxin"/>
    <property type="match status" value="1"/>
</dbReference>
<dbReference type="AlphaFoldDB" id="A0A3R8TXP4"/>
<name>A0A3R8TXP4_9GAMM</name>
<dbReference type="InterPro" id="IPR003115">
    <property type="entry name" value="ParB_N"/>
</dbReference>
<keyword evidence="2" id="KW-0159">Chromosome partition</keyword>
<dbReference type="InterPro" id="IPR050336">
    <property type="entry name" value="Chromosome_partition/occlusion"/>
</dbReference>
<evidence type="ECO:0000313" key="6">
    <source>
        <dbReference type="Proteomes" id="UP000276506"/>
    </source>
</evidence>
<feature type="compositionally biased region" description="Low complexity" evidence="3">
    <location>
        <begin position="377"/>
        <end position="390"/>
    </location>
</feature>
<dbReference type="GO" id="GO:0007059">
    <property type="term" value="P:chromosome segregation"/>
    <property type="evidence" value="ECO:0007669"/>
    <property type="project" value="UniProtKB-KW"/>
</dbReference>
<dbReference type="GO" id="GO:0005694">
    <property type="term" value="C:chromosome"/>
    <property type="evidence" value="ECO:0007669"/>
    <property type="project" value="TreeGrafter"/>
</dbReference>
<dbReference type="Gene3D" id="1.10.10.2830">
    <property type="match status" value="1"/>
</dbReference>
<evidence type="ECO:0000313" key="5">
    <source>
        <dbReference type="EMBL" id="RRV05498.1"/>
    </source>
</evidence>
<dbReference type="InterPro" id="IPR004437">
    <property type="entry name" value="ParB/RepB/Spo0J"/>
</dbReference>
<feature type="domain" description="ParB-like N-terminal" evidence="4">
    <location>
        <begin position="23"/>
        <end position="116"/>
    </location>
</feature>
<dbReference type="PANTHER" id="PTHR33375:SF1">
    <property type="entry name" value="CHROMOSOME-PARTITIONING PROTEIN PARB-RELATED"/>
    <property type="match status" value="1"/>
</dbReference>
<accession>A0A3R8TXP4</accession>
<dbReference type="InterPro" id="IPR041468">
    <property type="entry name" value="HTH_ParB/Spo0J"/>
</dbReference>
<dbReference type="SMART" id="SM00470">
    <property type="entry name" value="ParB"/>
    <property type="match status" value="1"/>
</dbReference>
<dbReference type="EMBL" id="RHQL01000018">
    <property type="protein sequence ID" value="RRV05498.1"/>
    <property type="molecule type" value="Genomic_DNA"/>
</dbReference>
<gene>
    <name evidence="5" type="ORF">EGJ28_21250</name>
</gene>
<organism evidence="5 6">
    <name type="scientific">Stutzerimonas xanthomarina</name>
    <dbReference type="NCBI Taxonomy" id="271420"/>
    <lineage>
        <taxon>Bacteria</taxon>
        <taxon>Pseudomonadati</taxon>
        <taxon>Pseudomonadota</taxon>
        <taxon>Gammaproteobacteria</taxon>
        <taxon>Pseudomonadales</taxon>
        <taxon>Pseudomonadaceae</taxon>
        <taxon>Stutzerimonas</taxon>
    </lineage>
</organism>
<dbReference type="GO" id="GO:0003677">
    <property type="term" value="F:DNA binding"/>
    <property type="evidence" value="ECO:0007669"/>
    <property type="project" value="InterPro"/>
</dbReference>
<dbReference type="Pfam" id="PF02195">
    <property type="entry name" value="ParB_N"/>
    <property type="match status" value="1"/>
</dbReference>
<comment type="similarity">
    <text evidence="1">Belongs to the ParB family.</text>
</comment>
<evidence type="ECO:0000256" key="3">
    <source>
        <dbReference type="SAM" id="MobiDB-lite"/>
    </source>
</evidence>
<feature type="region of interest" description="Disordered" evidence="3">
    <location>
        <begin position="374"/>
        <end position="393"/>
    </location>
</feature>
<dbReference type="NCBIfam" id="TIGR03734">
    <property type="entry name" value="PRTRC_parB"/>
    <property type="match status" value="1"/>
</dbReference>
<dbReference type="NCBIfam" id="TIGR00180">
    <property type="entry name" value="parB_part"/>
    <property type="match status" value="1"/>
</dbReference>
<dbReference type="SUPFAM" id="SSF109709">
    <property type="entry name" value="KorB DNA-binding domain-like"/>
    <property type="match status" value="1"/>
</dbReference>
<dbReference type="Proteomes" id="UP000276506">
    <property type="component" value="Unassembled WGS sequence"/>
</dbReference>
<dbReference type="InterPro" id="IPR036086">
    <property type="entry name" value="ParB/Sulfiredoxin_sf"/>
</dbReference>
<sequence>MTDLQSNSGGNVSTAGASQGELVRLPLGKIRRNPNIDPRKGRNTAAFAAIRASIREQGVLQAIVVRPIEGADVPYEVVAGNTRFSASEEEGLFDIPAMIRQMTDAEARSAAAIENLQRADLTPIEEAWHCVRLLEDSGNDHDEVCRILGWSRPKLDGRVLLSKCCDEVAAALVEKQIKIGHAELLAPMVEDEQRVICKAIIERQMTVQATRERLAQLTPLISSARFDTTACTGCAHNSQGYADLFSASVGDAKCQNSKCWQEKTQQLIDVRMVEAQEEYGLVHTDLTLPTDGYVRLTATGGSGVGSAQLNACAACPRYGAVVTTTKGREGEVMGGYCFDKVCHSEKTSAYQEIVAAANGNSQPQEAPAAIDIGTEQSPASNPKPASSKVKATAKPQDIKRSIKKVAFSMYAKMGQQAIQSSRSLVLAVSIVSLYLDLRSDVPSEEWTRLEPVIKFPTGLSSYNRAEFEVELARRPVGDLDDILNHLAALTVLRRDSNDAFAKSLSGAQSLAFIEMAGMDATEHFSMNEEYLKALTKSGIVADCKASGFDVKYDEVKGDKEFAKLAAGKVDDLIKAILAFTDFTWKGYLPETMKPCAHDGSGTPKVA</sequence>
<dbReference type="Pfam" id="PF17762">
    <property type="entry name" value="HTH_ParB"/>
    <property type="match status" value="1"/>
</dbReference>
<evidence type="ECO:0000256" key="2">
    <source>
        <dbReference type="ARBA" id="ARBA00022829"/>
    </source>
</evidence>
<evidence type="ECO:0000259" key="4">
    <source>
        <dbReference type="SMART" id="SM00470"/>
    </source>
</evidence>
<proteinExistence type="inferred from homology"/>
<evidence type="ECO:0000256" key="1">
    <source>
        <dbReference type="ARBA" id="ARBA00006295"/>
    </source>
</evidence>
<protein>
    <submittedName>
        <fullName evidence="5">PRTRC system ParB family protein</fullName>
    </submittedName>
</protein>
<dbReference type="InterPro" id="IPR022396">
    <property type="entry name" value="PRTRC_ParB"/>
</dbReference>
<dbReference type="Gene3D" id="3.90.1530.30">
    <property type="match status" value="1"/>
</dbReference>
<reference evidence="5 6" key="1">
    <citation type="submission" date="2018-10" db="EMBL/GenBank/DDBJ databases">
        <title>Transmission dynamics of multidrug resistant bacteria on intensive care unit surfaces.</title>
        <authorList>
            <person name="D'Souza A.W."/>
            <person name="Potter R.F."/>
            <person name="Wallace M."/>
            <person name="Shupe A."/>
            <person name="Patel S."/>
            <person name="Sun S."/>
            <person name="Gul D."/>
            <person name="Kwon J.H."/>
            <person name="Andleeb S."/>
            <person name="Burnham C.-A.D."/>
            <person name="Dantas G."/>
        </authorList>
    </citation>
    <scope>NUCLEOTIDE SEQUENCE [LARGE SCALE GENOMIC DNA]</scope>
    <source>
        <strain evidence="5 6">PX_177</strain>
    </source>
</reference>
<dbReference type="RefSeq" id="WP_052813521.1">
    <property type="nucleotide sequence ID" value="NZ_RHQL01000018.1"/>
</dbReference>
<dbReference type="PANTHER" id="PTHR33375">
    <property type="entry name" value="CHROMOSOME-PARTITIONING PROTEIN PARB-RELATED"/>
    <property type="match status" value="1"/>
</dbReference>
<comment type="caution">
    <text evidence="5">The sequence shown here is derived from an EMBL/GenBank/DDBJ whole genome shotgun (WGS) entry which is preliminary data.</text>
</comment>